<comment type="caution">
    <text evidence="3">The sequence shown here is derived from an EMBL/GenBank/DDBJ whole genome shotgun (WGS) entry which is preliminary data.</text>
</comment>
<evidence type="ECO:0000256" key="1">
    <source>
        <dbReference type="SAM" id="MobiDB-lite"/>
    </source>
</evidence>
<proteinExistence type="predicted"/>
<feature type="region of interest" description="Disordered" evidence="1">
    <location>
        <begin position="88"/>
        <end position="109"/>
    </location>
</feature>
<dbReference type="Proteomes" id="UP001153069">
    <property type="component" value="Unassembled WGS sequence"/>
</dbReference>
<dbReference type="EMBL" id="CAICTM010001980">
    <property type="protein sequence ID" value="CAB9527347.1"/>
    <property type="molecule type" value="Genomic_DNA"/>
</dbReference>
<sequence length="166" mass="17878">MIRAKLLPLLSLLVCLSLSSVHCFTTAGRRCHTRKLPLTSSSLEATRSQVLCAVSAAWWMLLSSPASALPQSYSTNARNLDRLSVGDSSGGSVYDNNPSQPAARRRRAMQGCKIPSARAQAASLSGGKGSLSEKECNIQVMQESPDFMLQALQELECSTCPYGVRQ</sequence>
<feature type="signal peptide" evidence="2">
    <location>
        <begin position="1"/>
        <end position="23"/>
    </location>
</feature>
<feature type="chain" id="PRO_5040137965" evidence="2">
    <location>
        <begin position="24"/>
        <end position="166"/>
    </location>
</feature>
<dbReference type="OrthoDB" id="45268at2759"/>
<evidence type="ECO:0000313" key="3">
    <source>
        <dbReference type="EMBL" id="CAB9527347.1"/>
    </source>
</evidence>
<name>A0A9N8ESJ9_9STRA</name>
<protein>
    <submittedName>
        <fullName evidence="3">Uncharacterized protein</fullName>
    </submittedName>
</protein>
<dbReference type="AlphaFoldDB" id="A0A9N8ESJ9"/>
<accession>A0A9N8ESJ9</accession>
<evidence type="ECO:0000313" key="4">
    <source>
        <dbReference type="Proteomes" id="UP001153069"/>
    </source>
</evidence>
<organism evidence="3 4">
    <name type="scientific">Seminavis robusta</name>
    <dbReference type="NCBI Taxonomy" id="568900"/>
    <lineage>
        <taxon>Eukaryota</taxon>
        <taxon>Sar</taxon>
        <taxon>Stramenopiles</taxon>
        <taxon>Ochrophyta</taxon>
        <taxon>Bacillariophyta</taxon>
        <taxon>Bacillariophyceae</taxon>
        <taxon>Bacillariophycidae</taxon>
        <taxon>Naviculales</taxon>
        <taxon>Naviculaceae</taxon>
        <taxon>Seminavis</taxon>
    </lineage>
</organism>
<keyword evidence="4" id="KW-1185">Reference proteome</keyword>
<reference evidence="3" key="1">
    <citation type="submission" date="2020-06" db="EMBL/GenBank/DDBJ databases">
        <authorList>
            <consortium name="Plant Systems Biology data submission"/>
        </authorList>
    </citation>
    <scope>NUCLEOTIDE SEQUENCE</scope>
    <source>
        <strain evidence="3">D6</strain>
    </source>
</reference>
<evidence type="ECO:0000256" key="2">
    <source>
        <dbReference type="SAM" id="SignalP"/>
    </source>
</evidence>
<gene>
    <name evidence="3" type="ORF">SEMRO_1982_G309170.1</name>
</gene>
<keyword evidence="2" id="KW-0732">Signal</keyword>